<feature type="region of interest" description="Disordered" evidence="6">
    <location>
        <begin position="306"/>
        <end position="331"/>
    </location>
</feature>
<evidence type="ECO:0000256" key="5">
    <source>
        <dbReference type="ARBA" id="ARBA00022840"/>
    </source>
</evidence>
<dbReference type="Pfam" id="PF00069">
    <property type="entry name" value="Pkinase"/>
    <property type="match status" value="1"/>
</dbReference>
<dbReference type="RefSeq" id="WP_193994892.1">
    <property type="nucleotide sequence ID" value="NZ_JADEXP010000220.1"/>
</dbReference>
<evidence type="ECO:0000256" key="3">
    <source>
        <dbReference type="ARBA" id="ARBA00022741"/>
    </source>
</evidence>
<accession>A0A928ZWY7</accession>
<keyword evidence="4 8" id="KW-0418">Kinase</keyword>
<dbReference type="EC" id="2.7.11.1" evidence="1"/>
<reference evidence="8" key="1">
    <citation type="submission" date="2020-10" db="EMBL/GenBank/DDBJ databases">
        <authorList>
            <person name="Castelo-Branco R."/>
            <person name="Eusebio N."/>
            <person name="Adriana R."/>
            <person name="Vieira A."/>
            <person name="Brugerolle De Fraissinette N."/>
            <person name="Rezende De Castro R."/>
            <person name="Schneider M.P."/>
            <person name="Vasconcelos V."/>
            <person name="Leao P.N."/>
        </authorList>
    </citation>
    <scope>NUCLEOTIDE SEQUENCE</scope>
    <source>
        <strain evidence="8">LEGE 11479</strain>
    </source>
</reference>
<dbReference type="SUPFAM" id="SSF56112">
    <property type="entry name" value="Protein kinase-like (PK-like)"/>
    <property type="match status" value="1"/>
</dbReference>
<evidence type="ECO:0000256" key="1">
    <source>
        <dbReference type="ARBA" id="ARBA00012513"/>
    </source>
</evidence>
<dbReference type="PROSITE" id="PS00108">
    <property type="entry name" value="PROTEIN_KINASE_ST"/>
    <property type="match status" value="1"/>
</dbReference>
<dbReference type="NCBIfam" id="NF045510">
    <property type="entry name" value="4Cys_prefix_kin"/>
    <property type="match status" value="1"/>
</dbReference>
<dbReference type="PANTHER" id="PTHR43289:SF6">
    <property type="entry name" value="SERINE_THREONINE-PROTEIN KINASE NEKL-3"/>
    <property type="match status" value="1"/>
</dbReference>
<keyword evidence="5" id="KW-0067">ATP-binding</keyword>
<comment type="caution">
    <text evidence="8">The sequence shown here is derived from an EMBL/GenBank/DDBJ whole genome shotgun (WGS) entry which is preliminary data.</text>
</comment>
<keyword evidence="2" id="KW-0808">Transferase</keyword>
<dbReference type="InterPro" id="IPR008271">
    <property type="entry name" value="Ser/Thr_kinase_AS"/>
</dbReference>
<dbReference type="Proteomes" id="UP000615026">
    <property type="component" value="Unassembled WGS sequence"/>
</dbReference>
<feature type="domain" description="Protein kinase" evidence="7">
    <location>
        <begin position="37"/>
        <end position="302"/>
    </location>
</feature>
<dbReference type="InterPro" id="IPR011009">
    <property type="entry name" value="Kinase-like_dom_sf"/>
</dbReference>
<keyword evidence="3" id="KW-0547">Nucleotide-binding</keyword>
<evidence type="ECO:0000256" key="2">
    <source>
        <dbReference type="ARBA" id="ARBA00022679"/>
    </source>
</evidence>
<evidence type="ECO:0000256" key="6">
    <source>
        <dbReference type="SAM" id="MobiDB-lite"/>
    </source>
</evidence>
<keyword evidence="8" id="KW-0723">Serine/threonine-protein kinase</keyword>
<keyword evidence="9" id="KW-1185">Reference proteome</keyword>
<evidence type="ECO:0000313" key="8">
    <source>
        <dbReference type="EMBL" id="MBE9068971.1"/>
    </source>
</evidence>
<dbReference type="Gene3D" id="3.30.200.20">
    <property type="entry name" value="Phosphorylase Kinase, domain 1"/>
    <property type="match status" value="1"/>
</dbReference>
<evidence type="ECO:0000256" key="4">
    <source>
        <dbReference type="ARBA" id="ARBA00022777"/>
    </source>
</evidence>
<dbReference type="AlphaFoldDB" id="A0A928ZWY7"/>
<evidence type="ECO:0000313" key="9">
    <source>
        <dbReference type="Proteomes" id="UP000615026"/>
    </source>
</evidence>
<dbReference type="GO" id="GO:0005524">
    <property type="term" value="F:ATP binding"/>
    <property type="evidence" value="ECO:0007669"/>
    <property type="project" value="UniProtKB-KW"/>
</dbReference>
<name>A0A928ZWY7_LEPEC</name>
<protein>
    <recommendedName>
        <fullName evidence="1">non-specific serine/threonine protein kinase</fullName>
        <ecNumber evidence="1">2.7.11.1</ecNumber>
    </recommendedName>
</protein>
<proteinExistence type="predicted"/>
<dbReference type="CDD" id="cd14014">
    <property type="entry name" value="STKc_PknB_like"/>
    <property type="match status" value="1"/>
</dbReference>
<dbReference type="GO" id="GO:0004674">
    <property type="term" value="F:protein serine/threonine kinase activity"/>
    <property type="evidence" value="ECO:0007669"/>
    <property type="project" value="UniProtKB-KW"/>
</dbReference>
<dbReference type="InterPro" id="IPR000719">
    <property type="entry name" value="Prot_kinase_dom"/>
</dbReference>
<dbReference type="PANTHER" id="PTHR43289">
    <property type="entry name" value="MITOGEN-ACTIVATED PROTEIN KINASE KINASE KINASE 20-RELATED"/>
    <property type="match status" value="1"/>
</dbReference>
<sequence>MSLCINPDCPQPDHLGNGEANSCQACGTTLVLEGRYRVMRLLSSQTGFGMVYEAYERDLPKILKVLRREHGQNPKILAMFRHEAAVLSHLRHPGMPFVEDGGYFTVTPPNGTVPLHCIVMEKIDGLNLTQWMQQQGNHPIQEQLALGWLTQLAKILHQMHQNSYFHRDIKPQNVMIRTSGQLALVDFGAAREMTQTYLAQVSRGGVATAIGSAGYTPPEQEQGQAVPQSDFYALGRTLIYLLTAKAPTDTALYDAFQNSFEWRSHAPQISSGLADLLDSMIAPRVVDRPASAQDILVCLEQLSNQLPHQPGSQPAAPTLPETSMPPLGPAHSATALQMGIATPSWQTLPQSLYSPPKRRR</sequence>
<dbReference type="SMART" id="SM00220">
    <property type="entry name" value="S_TKc"/>
    <property type="match status" value="1"/>
</dbReference>
<dbReference type="PROSITE" id="PS50011">
    <property type="entry name" value="PROTEIN_KINASE_DOM"/>
    <property type="match status" value="1"/>
</dbReference>
<gene>
    <name evidence="8" type="ORF">IQ260_20205</name>
</gene>
<dbReference type="Gene3D" id="1.10.510.10">
    <property type="entry name" value="Transferase(Phosphotransferase) domain 1"/>
    <property type="match status" value="1"/>
</dbReference>
<organism evidence="8 9">
    <name type="scientific">Leptolyngbya cf. ectocarpi LEGE 11479</name>
    <dbReference type="NCBI Taxonomy" id="1828722"/>
    <lineage>
        <taxon>Bacteria</taxon>
        <taxon>Bacillati</taxon>
        <taxon>Cyanobacteriota</taxon>
        <taxon>Cyanophyceae</taxon>
        <taxon>Leptolyngbyales</taxon>
        <taxon>Leptolyngbyaceae</taxon>
        <taxon>Leptolyngbya group</taxon>
        <taxon>Leptolyngbya</taxon>
    </lineage>
</organism>
<feature type="non-terminal residue" evidence="8">
    <location>
        <position position="360"/>
    </location>
</feature>
<evidence type="ECO:0000259" key="7">
    <source>
        <dbReference type="PROSITE" id="PS50011"/>
    </source>
</evidence>
<dbReference type="EMBL" id="JADEXP010000220">
    <property type="protein sequence ID" value="MBE9068971.1"/>
    <property type="molecule type" value="Genomic_DNA"/>
</dbReference>